<evidence type="ECO:0000256" key="3">
    <source>
        <dbReference type="ARBA" id="ARBA00022692"/>
    </source>
</evidence>
<dbReference type="InterPro" id="IPR036890">
    <property type="entry name" value="HATPase_C_sf"/>
</dbReference>
<evidence type="ECO:0000256" key="4">
    <source>
        <dbReference type="ARBA" id="ARBA00022989"/>
    </source>
</evidence>
<dbReference type="Gene3D" id="3.30.450.20">
    <property type="entry name" value="PAS domain"/>
    <property type="match status" value="2"/>
</dbReference>
<dbReference type="EMBL" id="CAJHOF010000006">
    <property type="protein sequence ID" value="CAD7288128.1"/>
    <property type="molecule type" value="Genomic_DNA"/>
</dbReference>
<feature type="transmembrane region" description="Helical" evidence="6">
    <location>
        <begin position="278"/>
        <end position="296"/>
    </location>
</feature>
<dbReference type="PANTHER" id="PTHR43065:SF42">
    <property type="entry name" value="TWO-COMPONENT SENSOR PPRA"/>
    <property type="match status" value="1"/>
</dbReference>
<dbReference type="SUPFAM" id="SSF55874">
    <property type="entry name" value="ATPase domain of HSP90 chaperone/DNA topoisomerase II/histidine kinase"/>
    <property type="match status" value="1"/>
</dbReference>
<evidence type="ECO:0000259" key="7">
    <source>
        <dbReference type="PROSITE" id="PS50109"/>
    </source>
</evidence>
<dbReference type="PROSITE" id="PS50109">
    <property type="entry name" value="HIS_KIN"/>
    <property type="match status" value="1"/>
</dbReference>
<name>A0ABM8Q5E4_9BACT</name>
<reference evidence="8 9" key="1">
    <citation type="submission" date="2020-11" db="EMBL/GenBank/DDBJ databases">
        <authorList>
            <person name="Peeters C."/>
        </authorList>
    </citation>
    <scope>NUCLEOTIDE SEQUENCE [LARGE SCALE GENOMIC DNA]</scope>
    <source>
        <strain evidence="8 9">LMG 7974</strain>
    </source>
</reference>
<evidence type="ECO:0000313" key="9">
    <source>
        <dbReference type="Proteomes" id="UP000789803"/>
    </source>
</evidence>
<dbReference type="PANTHER" id="PTHR43065">
    <property type="entry name" value="SENSOR HISTIDINE KINASE"/>
    <property type="match status" value="1"/>
</dbReference>
<keyword evidence="5 6" id="KW-0472">Membrane</keyword>
<keyword evidence="4 6" id="KW-1133">Transmembrane helix</keyword>
<accession>A0ABM8Q5E4</accession>
<comment type="caution">
    <text evidence="8">The sequence shown here is derived from an EMBL/GenBank/DDBJ whole genome shotgun (WGS) entry which is preliminary data.</text>
</comment>
<dbReference type="Pfam" id="PF02743">
    <property type="entry name" value="dCache_1"/>
    <property type="match status" value="1"/>
</dbReference>
<dbReference type="InterPro" id="IPR005467">
    <property type="entry name" value="His_kinase_dom"/>
</dbReference>
<sequence length="549" mass="62884">MIKANFKFYAIILLCTIFVVLLGINIFDSSKKQIIELSNKNKIVTSQNIVTVFNSWLDERINSLERISKFMQNSDILENEDKINKFIKEFYTNQKDFDLVQLLKNDGRIFVNGTELTAQDHGLSKEQILELIWFEETKTNNAPSINFINYHNVLQKPTINLCVPNHKDGKFIAAFCGVVSLDGIFDNIANLKLPPNSYTFIMAHNGEILTKMSDKELKNKIQTTFKELFLKSDDIESINLNSHFISIAPIALLDWFIGAGTDNQKEINELLQATLKNSLILLFAFFTLAFIANFLHNFMYKKIKNKQDEYEIILAHKTKMSEAGELISGINHQFIQPVNSIKLMITTLQMLQNEKNLTEKTLNQMLQNGHKSVTLLSDTIEIFRNFYKASENIQIFSVKKSIQNLLSLMHAELTKANIKVILQEFDDVIISQKQNIIQQILLILIHNAKDALIDKFDDMSKRQIIIKTSFDEQKCYIKIIENGSGVDIAMKDKIFSEPKTTKSYGNGFGLYFGKKLANEKINGNLALKNMANPTIFELSFDINLKEVND</sequence>
<feature type="transmembrane region" description="Helical" evidence="6">
    <location>
        <begin position="6"/>
        <end position="27"/>
    </location>
</feature>
<feature type="domain" description="Histidine kinase" evidence="7">
    <location>
        <begin position="329"/>
        <end position="544"/>
    </location>
</feature>
<keyword evidence="2" id="KW-1003">Cell membrane</keyword>
<evidence type="ECO:0000256" key="6">
    <source>
        <dbReference type="SAM" id="Phobius"/>
    </source>
</evidence>
<evidence type="ECO:0000313" key="8">
    <source>
        <dbReference type="EMBL" id="CAD7288128.1"/>
    </source>
</evidence>
<evidence type="ECO:0000256" key="2">
    <source>
        <dbReference type="ARBA" id="ARBA00022475"/>
    </source>
</evidence>
<dbReference type="CDD" id="cd18774">
    <property type="entry name" value="PDC2_HK_sensor"/>
    <property type="match status" value="1"/>
</dbReference>
<dbReference type="InterPro" id="IPR003594">
    <property type="entry name" value="HATPase_dom"/>
</dbReference>
<dbReference type="Gene3D" id="3.30.565.10">
    <property type="entry name" value="Histidine kinase-like ATPase, C-terminal domain"/>
    <property type="match status" value="1"/>
</dbReference>
<dbReference type="Proteomes" id="UP000789803">
    <property type="component" value="Unassembled WGS sequence"/>
</dbReference>
<evidence type="ECO:0000256" key="1">
    <source>
        <dbReference type="ARBA" id="ARBA00004651"/>
    </source>
</evidence>
<comment type="subcellular location">
    <subcellularLocation>
        <location evidence="1">Cell membrane</location>
        <topology evidence="1">Multi-pass membrane protein</topology>
    </subcellularLocation>
</comment>
<evidence type="ECO:0000256" key="5">
    <source>
        <dbReference type="ARBA" id="ARBA00023136"/>
    </source>
</evidence>
<gene>
    <name evidence="8" type="ORF">LMG7974_00847</name>
</gene>
<organism evidence="8 9">
    <name type="scientific">Campylobacter majalis</name>
    <dbReference type="NCBI Taxonomy" id="2790656"/>
    <lineage>
        <taxon>Bacteria</taxon>
        <taxon>Pseudomonadati</taxon>
        <taxon>Campylobacterota</taxon>
        <taxon>Epsilonproteobacteria</taxon>
        <taxon>Campylobacterales</taxon>
        <taxon>Campylobacteraceae</taxon>
        <taxon>Campylobacter</taxon>
    </lineage>
</organism>
<dbReference type="InterPro" id="IPR033479">
    <property type="entry name" value="dCache_1"/>
</dbReference>
<dbReference type="Pfam" id="PF02518">
    <property type="entry name" value="HATPase_c"/>
    <property type="match status" value="1"/>
</dbReference>
<dbReference type="RefSeq" id="WP_229932654.1">
    <property type="nucleotide sequence ID" value="NZ_CAJHOF010000006.1"/>
</dbReference>
<protein>
    <recommendedName>
        <fullName evidence="7">Histidine kinase domain-containing protein</fullName>
    </recommendedName>
</protein>
<dbReference type="Gene3D" id="1.10.287.130">
    <property type="match status" value="1"/>
</dbReference>
<keyword evidence="9" id="KW-1185">Reference proteome</keyword>
<keyword evidence="3 6" id="KW-0812">Transmembrane</keyword>
<proteinExistence type="predicted"/>